<feature type="region of interest" description="Disordered" evidence="1">
    <location>
        <begin position="1"/>
        <end position="82"/>
    </location>
</feature>
<organism evidence="2 3">
    <name type="scientific">Saccharothrix hoggarensis</name>
    <dbReference type="NCBI Taxonomy" id="913853"/>
    <lineage>
        <taxon>Bacteria</taxon>
        <taxon>Bacillati</taxon>
        <taxon>Actinomycetota</taxon>
        <taxon>Actinomycetes</taxon>
        <taxon>Pseudonocardiales</taxon>
        <taxon>Pseudonocardiaceae</taxon>
        <taxon>Saccharothrix</taxon>
    </lineage>
</organism>
<dbReference type="EMBL" id="JBHTLK010000019">
    <property type="protein sequence ID" value="MFD1146753.1"/>
    <property type="molecule type" value="Genomic_DNA"/>
</dbReference>
<protein>
    <submittedName>
        <fullName evidence="2">Uncharacterized protein</fullName>
    </submittedName>
</protein>
<evidence type="ECO:0000256" key="1">
    <source>
        <dbReference type="SAM" id="MobiDB-lite"/>
    </source>
</evidence>
<feature type="non-terminal residue" evidence="2">
    <location>
        <position position="1"/>
    </location>
</feature>
<keyword evidence="3" id="KW-1185">Reference proteome</keyword>
<name>A0ABW3QPR4_9PSEU</name>
<evidence type="ECO:0000313" key="3">
    <source>
        <dbReference type="Proteomes" id="UP001597168"/>
    </source>
</evidence>
<gene>
    <name evidence="2" type="ORF">ACFQ3T_06430</name>
</gene>
<proteinExistence type="predicted"/>
<accession>A0ABW3QPR4</accession>
<feature type="compositionally biased region" description="Low complexity" evidence="1">
    <location>
        <begin position="1"/>
        <end position="13"/>
    </location>
</feature>
<reference evidence="3" key="1">
    <citation type="journal article" date="2019" name="Int. J. Syst. Evol. Microbiol.">
        <title>The Global Catalogue of Microorganisms (GCM) 10K type strain sequencing project: providing services to taxonomists for standard genome sequencing and annotation.</title>
        <authorList>
            <consortium name="The Broad Institute Genomics Platform"/>
            <consortium name="The Broad Institute Genome Sequencing Center for Infectious Disease"/>
            <person name="Wu L."/>
            <person name="Ma J."/>
        </authorList>
    </citation>
    <scope>NUCLEOTIDE SEQUENCE [LARGE SCALE GENOMIC DNA]</scope>
    <source>
        <strain evidence="3">CCUG 60214</strain>
    </source>
</reference>
<comment type="caution">
    <text evidence="2">The sequence shown here is derived from an EMBL/GenBank/DDBJ whole genome shotgun (WGS) entry which is preliminary data.</text>
</comment>
<sequence>APGGAPAAGATGPRPAPPVRRQPTASEQTVKVQLPPTASERTVKIAAVNLPDGSAGPSGSAVPDRPVAKPGGPTWPTREDAP</sequence>
<dbReference type="RefSeq" id="WP_380721034.1">
    <property type="nucleotide sequence ID" value="NZ_JBHTLK010000019.1"/>
</dbReference>
<evidence type="ECO:0000313" key="2">
    <source>
        <dbReference type="EMBL" id="MFD1146753.1"/>
    </source>
</evidence>
<dbReference type="Proteomes" id="UP001597168">
    <property type="component" value="Unassembled WGS sequence"/>
</dbReference>